<dbReference type="RefSeq" id="WP_273913650.1">
    <property type="nucleotide sequence ID" value="NZ_JAMDGX010000095.1"/>
</dbReference>
<comment type="caution">
    <text evidence="2">The sequence shown here is derived from an EMBL/GenBank/DDBJ whole genome shotgun (WGS) entry which is preliminary data.</text>
</comment>
<evidence type="ECO:0000256" key="1">
    <source>
        <dbReference type="SAM" id="SignalP"/>
    </source>
</evidence>
<evidence type="ECO:0000313" key="3">
    <source>
        <dbReference type="Proteomes" id="UP001148203"/>
    </source>
</evidence>
<sequence>MPALKTLLLLLWLPQANADACPGWDPDAAHLEIQQLRQRAARPLLESEHLEHLCARLQRLQTCFPPSSAANLQSRVYKFVGSGQHHGFCQPMTPEPL</sequence>
<keyword evidence="3" id="KW-1185">Reference proteome</keyword>
<name>A0ABT5NLQ3_9PSED</name>
<gene>
    <name evidence="2" type="ORF">M5G11_01840</name>
</gene>
<protein>
    <recommendedName>
        <fullName evidence="4">Lipoprotein</fullName>
    </recommendedName>
</protein>
<feature type="signal peptide" evidence="1">
    <location>
        <begin position="1"/>
        <end position="18"/>
    </location>
</feature>
<proteinExistence type="predicted"/>
<accession>A0ABT5NLQ3</accession>
<dbReference type="Proteomes" id="UP001148203">
    <property type="component" value="Unassembled WGS sequence"/>
</dbReference>
<evidence type="ECO:0008006" key="4">
    <source>
        <dbReference type="Google" id="ProtNLM"/>
    </source>
</evidence>
<organism evidence="2 3">
    <name type="scientific">Pseudomonas fontis</name>
    <dbReference type="NCBI Taxonomy" id="2942633"/>
    <lineage>
        <taxon>Bacteria</taxon>
        <taxon>Pseudomonadati</taxon>
        <taxon>Pseudomonadota</taxon>
        <taxon>Gammaproteobacteria</taxon>
        <taxon>Pseudomonadales</taxon>
        <taxon>Pseudomonadaceae</taxon>
        <taxon>Pseudomonas</taxon>
    </lineage>
</organism>
<dbReference type="EMBL" id="JAMDGY010000008">
    <property type="protein sequence ID" value="MDD0989276.1"/>
    <property type="molecule type" value="Genomic_DNA"/>
</dbReference>
<keyword evidence="1" id="KW-0732">Signal</keyword>
<evidence type="ECO:0000313" key="2">
    <source>
        <dbReference type="EMBL" id="MDD0989276.1"/>
    </source>
</evidence>
<reference evidence="2 3" key="1">
    <citation type="submission" date="2022-05" db="EMBL/GenBank/DDBJ databases">
        <title>Novel Pseudomonas spp. Isolated from a Rainbow Trout Aquaculture Facility.</title>
        <authorList>
            <person name="Testerman T."/>
            <person name="Graf J."/>
        </authorList>
    </citation>
    <scope>NUCLEOTIDE SEQUENCE [LARGE SCALE GENOMIC DNA]</scope>
    <source>
        <strain evidence="2 3">ID681</strain>
    </source>
</reference>
<feature type="chain" id="PRO_5047452177" description="Lipoprotein" evidence="1">
    <location>
        <begin position="19"/>
        <end position="97"/>
    </location>
</feature>